<evidence type="ECO:0000313" key="7">
    <source>
        <dbReference type="EMBL" id="KAG3219608.1"/>
    </source>
</evidence>
<sequence>MRLSKQGRSKKGIVAPMSDDEDSSGALNLHRSSYQPRQESKGVSFSTSRGKIWLILVVNLSIVTMFIFMSSTRFPSLSGEGIVNDALEQDKQQLAPVNKNAEQVVSLANANSAVTNEPQLQEPSRPGGYLKLMSTDIPEVQDKELALTDATESETVAPLSVASRDVTGETPTIQAEIQEEDSETPLPSVTQQVDVPVSNVNVDPDTVSADAIGDTLPASNEPATGQRSPAEIADIISRMKDPSSETLPPSPEQSDAAEYSAPPSTAAPQPMETKASIVESKDFLDNLSVWLTSDSGVEVENLAACLASSGEDVVACGVNSWTNQIASLDPNAADSTAFRSASQQQKPVWIPIVPDTPNQLPTVYFSCPMVTDALRVHESMTLLFVLSPAQIETGDSYTGQKFFGNSPYGQFALHGGRPSFFANNGLVESAQELPTGQFSLVTYRLHQGYVEIKVNGGSWGGEAPVEGDERRIRVTVNDVVSLGNSKEACDTNAFQGRIAEVLVYNVVLDNAKIERVEEFLHDKWWGNRPFPKPAAPVATVADTEPVAAEVLHEDDLMTESAVETVSVVYKNEPQATQQASSTERPLDEENHQTSTTTEKHLTDNGGNDDLQKFSATEAEDVTPAPKFDPRVNIFEWTAPSNADAAKAARWRSTVKEKVNYIRNFQLGGDVLRTLIRQHKDELVALREELFG</sequence>
<dbReference type="Proteomes" id="UP000736787">
    <property type="component" value="Unassembled WGS sequence"/>
</dbReference>
<gene>
    <name evidence="8" type="ORF">PC110_g14352</name>
    <name evidence="3" type="ORF">PC113_g13326</name>
    <name evidence="4" type="ORF">PC115_g12744</name>
    <name evidence="5" type="ORF">PC117_g2711</name>
    <name evidence="6" type="ORF">PC118_g7406</name>
    <name evidence="7" type="ORF">PC129_g9602</name>
</gene>
<feature type="compositionally biased region" description="Polar residues" evidence="1">
    <location>
        <begin position="30"/>
        <end position="42"/>
    </location>
</feature>
<dbReference type="Proteomes" id="UP000760860">
    <property type="component" value="Unassembled WGS sequence"/>
</dbReference>
<protein>
    <recommendedName>
        <fullName evidence="10">Concanavalin A-like lectin/glucanase domain</fullName>
    </recommendedName>
</protein>
<comment type="caution">
    <text evidence="8">The sequence shown here is derived from an EMBL/GenBank/DDBJ whole genome shotgun (WGS) entry which is preliminary data.</text>
</comment>
<reference evidence="8 9" key="1">
    <citation type="submission" date="2018-01" db="EMBL/GenBank/DDBJ databases">
        <title>Draft genome of the strawberry crown rot pathogen Phytophthora cactorum.</title>
        <authorList>
            <person name="Armitage A.D."/>
            <person name="Lysoe E."/>
            <person name="Nellist C.F."/>
            <person name="Harrison R.J."/>
            <person name="Brurberg M.B."/>
        </authorList>
    </citation>
    <scope>NUCLEOTIDE SEQUENCE [LARGE SCALE GENOMIC DNA]</scope>
    <source>
        <strain evidence="8 9">10300</strain>
    </source>
</reference>
<feature type="compositionally biased region" description="Polar residues" evidence="1">
    <location>
        <begin position="573"/>
        <end position="583"/>
    </location>
</feature>
<feature type="region of interest" description="Disordered" evidence="1">
    <location>
        <begin position="199"/>
        <end position="228"/>
    </location>
</feature>
<dbReference type="AlphaFoldDB" id="A0A329RY48"/>
<dbReference type="Proteomes" id="UP000697107">
    <property type="component" value="Unassembled WGS sequence"/>
</dbReference>
<dbReference type="EMBL" id="RCMK01000036">
    <property type="protein sequence ID" value="KAG2952515.1"/>
    <property type="molecule type" value="Genomic_DNA"/>
</dbReference>
<feature type="compositionally biased region" description="Basic residues" evidence="1">
    <location>
        <begin position="1"/>
        <end position="11"/>
    </location>
</feature>
<dbReference type="Gene3D" id="2.60.120.200">
    <property type="match status" value="1"/>
</dbReference>
<keyword evidence="2" id="KW-0472">Membrane</keyword>
<keyword evidence="2" id="KW-1133">Transmembrane helix</keyword>
<feature type="region of interest" description="Disordered" evidence="1">
    <location>
        <begin position="1"/>
        <end position="42"/>
    </location>
</feature>
<feature type="compositionally biased region" description="Basic and acidic residues" evidence="1">
    <location>
        <begin position="584"/>
        <end position="602"/>
    </location>
</feature>
<organism evidence="8 9">
    <name type="scientific">Phytophthora cactorum</name>
    <dbReference type="NCBI Taxonomy" id="29920"/>
    <lineage>
        <taxon>Eukaryota</taxon>
        <taxon>Sar</taxon>
        <taxon>Stramenopiles</taxon>
        <taxon>Oomycota</taxon>
        <taxon>Peronosporomycetes</taxon>
        <taxon>Peronosporales</taxon>
        <taxon>Peronosporaceae</taxon>
        <taxon>Phytophthora</taxon>
    </lineage>
</organism>
<dbReference type="EMBL" id="MJFZ01000437">
    <property type="protein sequence ID" value="RAW29279.1"/>
    <property type="molecule type" value="Genomic_DNA"/>
</dbReference>
<feature type="compositionally biased region" description="Low complexity" evidence="1">
    <location>
        <begin position="199"/>
        <end position="208"/>
    </location>
</feature>
<dbReference type="InterPro" id="IPR013320">
    <property type="entry name" value="ConA-like_dom_sf"/>
</dbReference>
<feature type="region of interest" description="Disordered" evidence="1">
    <location>
        <begin position="241"/>
        <end position="272"/>
    </location>
</feature>
<dbReference type="EMBL" id="RCMV01000303">
    <property type="protein sequence ID" value="KAG3219608.1"/>
    <property type="molecule type" value="Genomic_DNA"/>
</dbReference>
<evidence type="ECO:0000313" key="8">
    <source>
        <dbReference type="EMBL" id="RAW29279.1"/>
    </source>
</evidence>
<accession>A0A329RY48</accession>
<proteinExistence type="predicted"/>
<dbReference type="EMBL" id="RCMG01000428">
    <property type="protein sequence ID" value="KAG2854406.1"/>
    <property type="molecule type" value="Genomic_DNA"/>
</dbReference>
<evidence type="ECO:0000313" key="6">
    <source>
        <dbReference type="EMBL" id="KAG2987203.1"/>
    </source>
</evidence>
<feature type="compositionally biased region" description="Polar residues" evidence="1">
    <location>
        <begin position="217"/>
        <end position="227"/>
    </location>
</feature>
<dbReference type="EMBL" id="RCMI01000436">
    <property type="protein sequence ID" value="KAG2910925.1"/>
    <property type="molecule type" value="Genomic_DNA"/>
</dbReference>
<evidence type="ECO:0008006" key="10">
    <source>
        <dbReference type="Google" id="ProtNLM"/>
    </source>
</evidence>
<dbReference type="Proteomes" id="UP000251314">
    <property type="component" value="Unassembled WGS sequence"/>
</dbReference>
<feature type="region of interest" description="Disordered" evidence="1">
    <location>
        <begin position="150"/>
        <end position="169"/>
    </location>
</feature>
<dbReference type="EMBL" id="RCML01000176">
    <property type="protein sequence ID" value="KAG2987203.1"/>
    <property type="molecule type" value="Genomic_DNA"/>
</dbReference>
<keyword evidence="2" id="KW-0812">Transmembrane</keyword>
<dbReference type="Proteomes" id="UP000774804">
    <property type="component" value="Unassembled WGS sequence"/>
</dbReference>
<dbReference type="OrthoDB" id="79760at2759"/>
<reference evidence="3" key="2">
    <citation type="submission" date="2018-10" db="EMBL/GenBank/DDBJ databases">
        <title>Effector identification in a new, highly contiguous assembly of the strawberry crown rot pathogen Phytophthora cactorum.</title>
        <authorList>
            <person name="Armitage A.D."/>
            <person name="Nellist C.F."/>
            <person name="Bates H."/>
            <person name="Vickerstaff R.J."/>
            <person name="Harrison R.J."/>
        </authorList>
    </citation>
    <scope>NUCLEOTIDE SEQUENCE</scope>
    <source>
        <strain evidence="3">15-7</strain>
        <strain evidence="4">4032</strain>
        <strain evidence="5">4040</strain>
        <strain evidence="6">P415</strain>
        <strain evidence="7">P421</strain>
    </source>
</reference>
<evidence type="ECO:0000313" key="5">
    <source>
        <dbReference type="EMBL" id="KAG2952515.1"/>
    </source>
</evidence>
<feature type="transmembrane region" description="Helical" evidence="2">
    <location>
        <begin position="52"/>
        <end position="69"/>
    </location>
</feature>
<name>A0A329RY48_9STRA</name>
<dbReference type="SUPFAM" id="SSF49899">
    <property type="entry name" value="Concanavalin A-like lectins/glucanases"/>
    <property type="match status" value="1"/>
</dbReference>
<evidence type="ECO:0000256" key="2">
    <source>
        <dbReference type="SAM" id="Phobius"/>
    </source>
</evidence>
<evidence type="ECO:0000313" key="4">
    <source>
        <dbReference type="EMBL" id="KAG2910925.1"/>
    </source>
</evidence>
<evidence type="ECO:0000313" key="3">
    <source>
        <dbReference type="EMBL" id="KAG2854406.1"/>
    </source>
</evidence>
<dbReference type="VEuPathDB" id="FungiDB:PC110_g14352"/>
<evidence type="ECO:0000313" key="9">
    <source>
        <dbReference type="Proteomes" id="UP000251314"/>
    </source>
</evidence>
<feature type="region of interest" description="Disordered" evidence="1">
    <location>
        <begin position="573"/>
        <end position="611"/>
    </location>
</feature>
<keyword evidence="9" id="KW-1185">Reference proteome</keyword>
<dbReference type="Proteomes" id="UP000735874">
    <property type="component" value="Unassembled WGS sequence"/>
</dbReference>
<evidence type="ECO:0000256" key="1">
    <source>
        <dbReference type="SAM" id="MobiDB-lite"/>
    </source>
</evidence>